<name>G2YWQ9_BOTF4</name>
<dbReference type="Proteomes" id="UP000008177">
    <property type="component" value="Unplaced contigs"/>
</dbReference>
<gene>
    <name evidence="2" type="ORF">BofuT4_P151890.1</name>
</gene>
<feature type="compositionally biased region" description="Basic and acidic residues" evidence="1">
    <location>
        <begin position="59"/>
        <end position="91"/>
    </location>
</feature>
<evidence type="ECO:0000313" key="2">
    <source>
        <dbReference type="EMBL" id="CCD56057.1"/>
    </source>
</evidence>
<dbReference type="InParanoid" id="G2YWQ9"/>
<feature type="compositionally biased region" description="Basic and acidic residues" evidence="1">
    <location>
        <begin position="152"/>
        <end position="190"/>
    </location>
</feature>
<accession>G2YWQ9</accession>
<dbReference type="HOGENOM" id="CLU_1427783_0_0_1"/>
<evidence type="ECO:0000313" key="3">
    <source>
        <dbReference type="Proteomes" id="UP000008177"/>
    </source>
</evidence>
<sequence length="190" mass="22194">MVGSRIKSEDSPWEWRHWDKMYAAEKQKAFDKLQTDKKNRQRGITQHQYKNIMGQIVSLDERDNSAFPKSMDKDKDDKKKLKSELDKDGSQIKDIPVANKIKDEKSDLNDQDNLDAVVPRNNNCIPDSASKSDRLTEGSSDEDLNKKKAKLKKMEEDIAQEERVMKKKRERDALQERIDSAESKKRVRKE</sequence>
<dbReference type="EMBL" id="FQ790358">
    <property type="protein sequence ID" value="CCD56057.1"/>
    <property type="molecule type" value="Genomic_DNA"/>
</dbReference>
<protein>
    <submittedName>
        <fullName evidence="2">Uncharacterized protein</fullName>
    </submittedName>
</protein>
<proteinExistence type="predicted"/>
<dbReference type="AlphaFoldDB" id="G2YWQ9"/>
<organism evidence="2 3">
    <name type="scientific">Botryotinia fuckeliana (strain T4)</name>
    <name type="common">Noble rot fungus</name>
    <name type="synonym">Botrytis cinerea</name>
    <dbReference type="NCBI Taxonomy" id="999810"/>
    <lineage>
        <taxon>Eukaryota</taxon>
        <taxon>Fungi</taxon>
        <taxon>Dikarya</taxon>
        <taxon>Ascomycota</taxon>
        <taxon>Pezizomycotina</taxon>
        <taxon>Leotiomycetes</taxon>
        <taxon>Helotiales</taxon>
        <taxon>Sclerotiniaceae</taxon>
        <taxon>Botrytis</taxon>
    </lineage>
</organism>
<evidence type="ECO:0000256" key="1">
    <source>
        <dbReference type="SAM" id="MobiDB-lite"/>
    </source>
</evidence>
<feature type="region of interest" description="Disordered" evidence="1">
    <location>
        <begin position="55"/>
        <end position="190"/>
    </location>
</feature>
<reference evidence="3" key="1">
    <citation type="journal article" date="2011" name="PLoS Genet.">
        <title>Genomic analysis of the necrotrophic fungal pathogens Sclerotinia sclerotiorum and Botrytis cinerea.</title>
        <authorList>
            <person name="Amselem J."/>
            <person name="Cuomo C.A."/>
            <person name="van Kan J.A."/>
            <person name="Viaud M."/>
            <person name="Benito E.P."/>
            <person name="Couloux A."/>
            <person name="Coutinho P.M."/>
            <person name="de Vries R.P."/>
            <person name="Dyer P.S."/>
            <person name="Fillinger S."/>
            <person name="Fournier E."/>
            <person name="Gout L."/>
            <person name="Hahn M."/>
            <person name="Kohn L."/>
            <person name="Lapalu N."/>
            <person name="Plummer K.M."/>
            <person name="Pradier J.M."/>
            <person name="Quevillon E."/>
            <person name="Sharon A."/>
            <person name="Simon A."/>
            <person name="ten Have A."/>
            <person name="Tudzynski B."/>
            <person name="Tudzynski P."/>
            <person name="Wincker P."/>
            <person name="Andrew M."/>
            <person name="Anthouard V."/>
            <person name="Beever R.E."/>
            <person name="Beffa R."/>
            <person name="Benoit I."/>
            <person name="Bouzid O."/>
            <person name="Brault B."/>
            <person name="Chen Z."/>
            <person name="Choquer M."/>
            <person name="Collemare J."/>
            <person name="Cotton P."/>
            <person name="Danchin E.G."/>
            <person name="Da Silva C."/>
            <person name="Gautier A."/>
            <person name="Giraud C."/>
            <person name="Giraud T."/>
            <person name="Gonzalez C."/>
            <person name="Grossetete S."/>
            <person name="Guldener U."/>
            <person name="Henrissat B."/>
            <person name="Howlett B.J."/>
            <person name="Kodira C."/>
            <person name="Kretschmer M."/>
            <person name="Lappartient A."/>
            <person name="Leroch M."/>
            <person name="Levis C."/>
            <person name="Mauceli E."/>
            <person name="Neuveglise C."/>
            <person name="Oeser B."/>
            <person name="Pearson M."/>
            <person name="Poulain J."/>
            <person name="Poussereau N."/>
            <person name="Quesneville H."/>
            <person name="Rascle C."/>
            <person name="Schumacher J."/>
            <person name="Segurens B."/>
            <person name="Sexton A."/>
            <person name="Silva E."/>
            <person name="Sirven C."/>
            <person name="Soanes D.M."/>
            <person name="Talbot N.J."/>
            <person name="Templeton M."/>
            <person name="Yandava C."/>
            <person name="Yarden O."/>
            <person name="Zeng Q."/>
            <person name="Rollins J.A."/>
            <person name="Lebrun M.H."/>
            <person name="Dickman M."/>
        </authorList>
    </citation>
    <scope>NUCLEOTIDE SEQUENCE [LARGE SCALE GENOMIC DNA]</scope>
    <source>
        <strain evidence="3">T4</strain>
    </source>
</reference>